<dbReference type="AlphaFoldDB" id="A0A9D4HCH7"/>
<organism evidence="2 3">
    <name type="scientific">Dreissena polymorpha</name>
    <name type="common">Zebra mussel</name>
    <name type="synonym">Mytilus polymorpha</name>
    <dbReference type="NCBI Taxonomy" id="45954"/>
    <lineage>
        <taxon>Eukaryota</taxon>
        <taxon>Metazoa</taxon>
        <taxon>Spiralia</taxon>
        <taxon>Lophotrochozoa</taxon>
        <taxon>Mollusca</taxon>
        <taxon>Bivalvia</taxon>
        <taxon>Autobranchia</taxon>
        <taxon>Heteroconchia</taxon>
        <taxon>Euheterodonta</taxon>
        <taxon>Imparidentia</taxon>
        <taxon>Neoheterodontei</taxon>
        <taxon>Myida</taxon>
        <taxon>Dreissenoidea</taxon>
        <taxon>Dreissenidae</taxon>
        <taxon>Dreissena</taxon>
    </lineage>
</organism>
<evidence type="ECO:0000313" key="3">
    <source>
        <dbReference type="Proteomes" id="UP000828390"/>
    </source>
</evidence>
<evidence type="ECO:0000256" key="1">
    <source>
        <dbReference type="SAM" id="MobiDB-lite"/>
    </source>
</evidence>
<feature type="compositionally biased region" description="Basic and acidic residues" evidence="1">
    <location>
        <begin position="111"/>
        <end position="129"/>
    </location>
</feature>
<sequence length="129" mass="14491">MSLKNAHAHRVNRVHFAFLAVFYYLIDKSTGKVKRDFKAIYDDISKLNCDSKDLLLCLCQELCSSAFHPVSCVKLYTASKLTQSQNRTPHTSGSPHTFLKETSVPEPVVLSEKRGNQTPAIHHDSDISD</sequence>
<name>A0A9D4HCH7_DREPO</name>
<feature type="region of interest" description="Disordered" evidence="1">
    <location>
        <begin position="82"/>
        <end position="129"/>
    </location>
</feature>
<dbReference type="EMBL" id="JAIWYP010000004">
    <property type="protein sequence ID" value="KAH3830906.1"/>
    <property type="molecule type" value="Genomic_DNA"/>
</dbReference>
<reference evidence="2" key="2">
    <citation type="submission" date="2020-11" db="EMBL/GenBank/DDBJ databases">
        <authorList>
            <person name="McCartney M.A."/>
            <person name="Auch B."/>
            <person name="Kono T."/>
            <person name="Mallez S."/>
            <person name="Becker A."/>
            <person name="Gohl D.M."/>
            <person name="Silverstein K.A.T."/>
            <person name="Koren S."/>
            <person name="Bechman K.B."/>
            <person name="Herman A."/>
            <person name="Abrahante J.E."/>
            <person name="Garbe J."/>
        </authorList>
    </citation>
    <scope>NUCLEOTIDE SEQUENCE</scope>
    <source>
        <strain evidence="2">Duluth1</strain>
        <tissue evidence="2">Whole animal</tissue>
    </source>
</reference>
<comment type="caution">
    <text evidence="2">The sequence shown here is derived from an EMBL/GenBank/DDBJ whole genome shotgun (WGS) entry which is preliminary data.</text>
</comment>
<feature type="compositionally biased region" description="Polar residues" evidence="1">
    <location>
        <begin position="82"/>
        <end position="95"/>
    </location>
</feature>
<dbReference type="Proteomes" id="UP000828390">
    <property type="component" value="Unassembled WGS sequence"/>
</dbReference>
<accession>A0A9D4HCH7</accession>
<evidence type="ECO:0000313" key="2">
    <source>
        <dbReference type="EMBL" id="KAH3830906.1"/>
    </source>
</evidence>
<proteinExistence type="predicted"/>
<gene>
    <name evidence="2" type="ORF">DPMN_104162</name>
</gene>
<protein>
    <submittedName>
        <fullName evidence="2">Uncharacterized protein</fullName>
    </submittedName>
</protein>
<keyword evidence="3" id="KW-1185">Reference proteome</keyword>
<reference evidence="2" key="1">
    <citation type="journal article" date="2019" name="bioRxiv">
        <title>The Genome of the Zebra Mussel, Dreissena polymorpha: A Resource for Invasive Species Research.</title>
        <authorList>
            <person name="McCartney M.A."/>
            <person name="Auch B."/>
            <person name="Kono T."/>
            <person name="Mallez S."/>
            <person name="Zhang Y."/>
            <person name="Obille A."/>
            <person name="Becker A."/>
            <person name="Abrahante J.E."/>
            <person name="Garbe J."/>
            <person name="Badalamenti J.P."/>
            <person name="Herman A."/>
            <person name="Mangelson H."/>
            <person name="Liachko I."/>
            <person name="Sullivan S."/>
            <person name="Sone E.D."/>
            <person name="Koren S."/>
            <person name="Silverstein K.A.T."/>
            <person name="Beckman K.B."/>
            <person name="Gohl D.M."/>
        </authorList>
    </citation>
    <scope>NUCLEOTIDE SEQUENCE</scope>
    <source>
        <strain evidence="2">Duluth1</strain>
        <tissue evidence="2">Whole animal</tissue>
    </source>
</reference>